<feature type="compositionally biased region" description="Basic and acidic residues" evidence="5">
    <location>
        <begin position="15"/>
        <end position="45"/>
    </location>
</feature>
<reference evidence="8 9" key="1">
    <citation type="submission" date="2017-09" db="EMBL/GenBank/DDBJ databases">
        <authorList>
            <person name="Lee N."/>
            <person name="Cho B.-K."/>
        </authorList>
    </citation>
    <scope>NUCLEOTIDE SEQUENCE [LARGE SCALE GENOMIC DNA]</scope>
    <source>
        <strain evidence="8 9">ATCC 23948</strain>
    </source>
</reference>
<evidence type="ECO:0000259" key="7">
    <source>
        <dbReference type="Pfam" id="PF06271"/>
    </source>
</evidence>
<name>A0AAE6TS29_STRPT</name>
<evidence type="ECO:0000256" key="1">
    <source>
        <dbReference type="ARBA" id="ARBA00004141"/>
    </source>
</evidence>
<evidence type="ECO:0000313" key="8">
    <source>
        <dbReference type="EMBL" id="QEV54873.1"/>
    </source>
</evidence>
<evidence type="ECO:0000256" key="4">
    <source>
        <dbReference type="ARBA" id="ARBA00023136"/>
    </source>
</evidence>
<dbReference type="EMBL" id="CP023691">
    <property type="protein sequence ID" value="QEV54873.1"/>
    <property type="molecule type" value="Genomic_DNA"/>
</dbReference>
<feature type="region of interest" description="Disordered" evidence="5">
    <location>
        <begin position="1"/>
        <end position="63"/>
    </location>
</feature>
<comment type="subcellular location">
    <subcellularLocation>
        <location evidence="1">Membrane</location>
        <topology evidence="1">Multi-pass membrane protein</topology>
    </subcellularLocation>
</comment>
<protein>
    <recommendedName>
        <fullName evidence="7">RDD domain-containing protein</fullName>
    </recommendedName>
</protein>
<evidence type="ECO:0000256" key="3">
    <source>
        <dbReference type="ARBA" id="ARBA00022989"/>
    </source>
</evidence>
<evidence type="ECO:0000256" key="6">
    <source>
        <dbReference type="SAM" id="Phobius"/>
    </source>
</evidence>
<keyword evidence="2 6" id="KW-0812">Transmembrane</keyword>
<keyword evidence="4 6" id="KW-0472">Membrane</keyword>
<dbReference type="KEGG" id="spla:CP981_27445"/>
<accession>A0AAE6TS29</accession>
<evidence type="ECO:0000256" key="2">
    <source>
        <dbReference type="ARBA" id="ARBA00022692"/>
    </source>
</evidence>
<feature type="transmembrane region" description="Helical" evidence="6">
    <location>
        <begin position="172"/>
        <end position="195"/>
    </location>
</feature>
<evidence type="ECO:0000256" key="5">
    <source>
        <dbReference type="SAM" id="MobiDB-lite"/>
    </source>
</evidence>
<gene>
    <name evidence="8" type="ORF">CP981_27445</name>
</gene>
<dbReference type="GO" id="GO:0016020">
    <property type="term" value="C:membrane"/>
    <property type="evidence" value="ECO:0007669"/>
    <property type="project" value="UniProtKB-SubCell"/>
</dbReference>
<feature type="domain" description="RDD" evidence="7">
    <location>
        <begin position="114"/>
        <end position="207"/>
    </location>
</feature>
<sequence length="234" mass="26435">MHGTPVPARWMPVTKDLRMTENPHDAAEPKRAERSNKAERWKKAEQPPPGPRPAPRWAQRGPASARAYAPASAPTVCPVCRGPVEGELTCQFCGQVMVLPTGIHLSTVGLRLGGFLLENLLMLCTLYIGWLIWAFLVFPRGQTPAKQLLHMRVIYIPEARAARWWRMFFREFIAKGIIGLLAAVTLLIPYFWLLWDRNRQELWDKMATTLVVTDPADRLRPSPQPPAELPGGWS</sequence>
<dbReference type="Pfam" id="PF06271">
    <property type="entry name" value="RDD"/>
    <property type="match status" value="1"/>
</dbReference>
<dbReference type="AlphaFoldDB" id="A0AAE6TS29"/>
<keyword evidence="3 6" id="KW-1133">Transmembrane helix</keyword>
<proteinExistence type="predicted"/>
<organism evidence="8 9">
    <name type="scientific">Streptomyces platensis</name>
    <dbReference type="NCBI Taxonomy" id="58346"/>
    <lineage>
        <taxon>Bacteria</taxon>
        <taxon>Bacillati</taxon>
        <taxon>Actinomycetota</taxon>
        <taxon>Actinomycetes</taxon>
        <taxon>Kitasatosporales</taxon>
        <taxon>Streptomycetaceae</taxon>
        <taxon>Streptomyces</taxon>
    </lineage>
</organism>
<dbReference type="InterPro" id="IPR010432">
    <property type="entry name" value="RDD"/>
</dbReference>
<evidence type="ECO:0000313" key="9">
    <source>
        <dbReference type="Proteomes" id="UP000325458"/>
    </source>
</evidence>
<dbReference type="Proteomes" id="UP000325458">
    <property type="component" value="Chromosome"/>
</dbReference>
<feature type="transmembrane region" description="Helical" evidence="6">
    <location>
        <begin position="120"/>
        <end position="138"/>
    </location>
</feature>